<dbReference type="AlphaFoldDB" id="A0A853I874"/>
<reference evidence="1 2" key="1">
    <citation type="submission" date="2020-07" db="EMBL/GenBank/DDBJ databases">
        <title>Endozoicomonas sp. nov., isolated from sediment.</title>
        <authorList>
            <person name="Gu T."/>
        </authorList>
    </citation>
    <scope>NUCLEOTIDE SEQUENCE [LARGE SCALE GENOMIC DNA]</scope>
    <source>
        <strain evidence="1 2">SM1973</strain>
    </source>
</reference>
<sequence length="156" mass="17982">MELVNYFNQIKEACREVVTLYERAAKSNKVNSEKFLLLEELVQMLEAEFCPLCRTIITKYRIVGICLPDKTLKRKLSYLFDEITDHLQGVSNRLQKQFNQLKTNVDYILSLIPVVALVKDVCIYAKNLLDDFSNIEDICQIAIGKVNPSLLFKECA</sequence>
<keyword evidence="2" id="KW-1185">Reference proteome</keyword>
<evidence type="ECO:0000313" key="1">
    <source>
        <dbReference type="EMBL" id="NYZ66091.1"/>
    </source>
</evidence>
<dbReference type="RefSeq" id="WP_180568123.1">
    <property type="nucleotide sequence ID" value="NZ_JACCKB010000010.1"/>
</dbReference>
<proteinExistence type="predicted"/>
<name>A0A853I874_9GAMM</name>
<evidence type="ECO:0000313" key="2">
    <source>
        <dbReference type="Proteomes" id="UP000569732"/>
    </source>
</evidence>
<accession>A0A853I874</accession>
<dbReference type="EMBL" id="JACCKB010000010">
    <property type="protein sequence ID" value="NYZ66091.1"/>
    <property type="molecule type" value="Genomic_DNA"/>
</dbReference>
<protein>
    <submittedName>
        <fullName evidence="1">Uncharacterized protein</fullName>
    </submittedName>
</protein>
<gene>
    <name evidence="1" type="ORF">H0A36_08705</name>
</gene>
<dbReference type="Proteomes" id="UP000569732">
    <property type="component" value="Unassembled WGS sequence"/>
</dbReference>
<organism evidence="1 2">
    <name type="scientific">Spartinivicinus marinus</name>
    <dbReference type="NCBI Taxonomy" id="2994442"/>
    <lineage>
        <taxon>Bacteria</taxon>
        <taxon>Pseudomonadati</taxon>
        <taxon>Pseudomonadota</taxon>
        <taxon>Gammaproteobacteria</taxon>
        <taxon>Oceanospirillales</taxon>
        <taxon>Zooshikellaceae</taxon>
        <taxon>Spartinivicinus</taxon>
    </lineage>
</organism>
<comment type="caution">
    <text evidence="1">The sequence shown here is derived from an EMBL/GenBank/DDBJ whole genome shotgun (WGS) entry which is preliminary data.</text>
</comment>